<organism evidence="2">
    <name type="scientific">Pongo abelii</name>
    <name type="common">Sumatran orangutan</name>
    <name type="synonym">Pongo pygmaeus abelii</name>
    <dbReference type="NCBI Taxonomy" id="9601"/>
    <lineage>
        <taxon>Eukaryota</taxon>
        <taxon>Metazoa</taxon>
        <taxon>Chordata</taxon>
        <taxon>Craniata</taxon>
        <taxon>Vertebrata</taxon>
        <taxon>Euteleostomi</taxon>
        <taxon>Mammalia</taxon>
        <taxon>Eutheria</taxon>
        <taxon>Euarchontoglires</taxon>
        <taxon>Primates</taxon>
        <taxon>Haplorrhini</taxon>
        <taxon>Catarrhini</taxon>
        <taxon>Hominidae</taxon>
        <taxon>Pongo</taxon>
    </lineage>
</organism>
<feature type="transmembrane region" description="Helical" evidence="1">
    <location>
        <begin position="33"/>
        <end position="55"/>
    </location>
</feature>
<accession>A0A2J8TSY2</accession>
<evidence type="ECO:0000313" key="2">
    <source>
        <dbReference type="EMBL" id="PNJ36123.1"/>
    </source>
</evidence>
<feature type="non-terminal residue" evidence="2">
    <location>
        <position position="1"/>
    </location>
</feature>
<name>A0A2J8TSY2_PONAB</name>
<keyword evidence="1" id="KW-1133">Transmembrane helix</keyword>
<dbReference type="AlphaFoldDB" id="A0A2J8TSY2"/>
<proteinExistence type="predicted"/>
<dbReference type="SUPFAM" id="SSF81321">
    <property type="entry name" value="Family A G protein-coupled receptor-like"/>
    <property type="match status" value="1"/>
</dbReference>
<keyword evidence="1" id="KW-0472">Membrane</keyword>
<evidence type="ECO:0000256" key="1">
    <source>
        <dbReference type="SAM" id="Phobius"/>
    </source>
</evidence>
<protein>
    <submittedName>
        <fullName evidence="2">OR6S1 isoform 1</fullName>
    </submittedName>
</protein>
<reference evidence="2" key="1">
    <citation type="submission" date="2017-12" db="EMBL/GenBank/DDBJ databases">
        <title>High-resolution comparative analysis of great ape genomes.</title>
        <authorList>
            <person name="Pollen A."/>
            <person name="Hastie A."/>
            <person name="Hormozdiari F."/>
            <person name="Dougherty M."/>
            <person name="Liu R."/>
            <person name="Chaisson M."/>
            <person name="Hoppe E."/>
            <person name="Hill C."/>
            <person name="Pang A."/>
            <person name="Hillier L."/>
            <person name="Baker C."/>
            <person name="Armstrong J."/>
            <person name="Shendure J."/>
            <person name="Paten B."/>
            <person name="Wilson R."/>
            <person name="Chao H."/>
            <person name="Schneider V."/>
            <person name="Ventura M."/>
            <person name="Kronenberg Z."/>
            <person name="Murali S."/>
            <person name="Gordon D."/>
            <person name="Cantsilieris S."/>
            <person name="Munson K."/>
            <person name="Nelson B."/>
            <person name="Raja A."/>
            <person name="Underwood J."/>
            <person name="Diekhans M."/>
            <person name="Fiddes I."/>
            <person name="Haussler D."/>
            <person name="Eichler E."/>
        </authorList>
    </citation>
    <scope>NUCLEOTIDE SEQUENCE [LARGE SCALE GENOMIC DNA]</scope>
    <source>
        <strain evidence="2">Susie</strain>
    </source>
</reference>
<comment type="caution">
    <text evidence="2">The sequence shown here is derived from an EMBL/GenBank/DDBJ whole genome shotgun (WGS) entry which is preliminary data.</text>
</comment>
<gene>
    <name evidence="2" type="ORF">CR201_G0032940</name>
</gene>
<keyword evidence="1" id="KW-0812">Transmembrane</keyword>
<sequence length="57" mass="6131">VEKTMSPDGNHSSDPTEFVLAGFPNLNSARVELFSVFLLVYLLILIGNVLIVGVVKG</sequence>
<dbReference type="EMBL" id="NDHI03003485">
    <property type="protein sequence ID" value="PNJ36123.1"/>
    <property type="molecule type" value="Genomic_DNA"/>
</dbReference>